<dbReference type="PANTHER" id="PTHR22603">
    <property type="entry name" value="CHOLINE/ETHANOALAMINE KINASE"/>
    <property type="match status" value="1"/>
</dbReference>
<keyword evidence="2" id="KW-1185">Reference proteome</keyword>
<gene>
    <name evidence="1" type="ORF">MAMA39_06740</name>
</gene>
<dbReference type="Gene3D" id="3.90.1200.10">
    <property type="match status" value="1"/>
</dbReference>
<protein>
    <recommendedName>
        <fullName evidence="3">Aminoglycoside phosphotransferase domain-containing protein</fullName>
    </recommendedName>
</protein>
<dbReference type="InterPro" id="IPR011009">
    <property type="entry name" value="Kinase-like_dom_sf"/>
</dbReference>
<reference evidence="1 2" key="1">
    <citation type="journal article" date="2015" name="Clin. Infect. Dis.">
        <title>Genomic Investigations unmask Mycoplasma amphoriforme, a new respiratory pathogen.</title>
        <authorList>
            <person name="Gillespie S.H."/>
            <person name="Ling C.L."/>
            <person name="Oravcova K."/>
            <person name="Pinheiro M."/>
            <person name="Wells L."/>
            <person name="Bryant J.M."/>
            <person name="McHugh T.D."/>
            <person name="Bebear C."/>
            <person name="Webster D."/>
            <person name="Harris S.R."/>
            <person name="Seth-Smith H.M."/>
            <person name="Thomson N.R."/>
        </authorList>
    </citation>
    <scope>NUCLEOTIDE SEQUENCE [LARGE SCALE GENOMIC DNA]</scope>
    <source>
        <strain evidence="1 2">A39</strain>
    </source>
</reference>
<dbReference type="KEGG" id="mamp:MAMA39_06740"/>
<dbReference type="RefSeq" id="WP_343251421.1">
    <property type="nucleotide sequence ID" value="NZ_HG937516.1"/>
</dbReference>
<accession>A0A292IIN1</accession>
<dbReference type="GO" id="GO:0005737">
    <property type="term" value="C:cytoplasm"/>
    <property type="evidence" value="ECO:0007669"/>
    <property type="project" value="TreeGrafter"/>
</dbReference>
<organism evidence="1 2">
    <name type="scientific">Mycoplasma amphoriforme A39</name>
    <dbReference type="NCBI Taxonomy" id="572419"/>
    <lineage>
        <taxon>Bacteria</taxon>
        <taxon>Bacillati</taxon>
        <taxon>Mycoplasmatota</taxon>
        <taxon>Mollicutes</taxon>
        <taxon>Mycoplasmataceae</taxon>
        <taxon>Mycoplasma</taxon>
    </lineage>
</organism>
<dbReference type="Gene3D" id="3.30.200.20">
    <property type="entry name" value="Phosphorylase Kinase, domain 1"/>
    <property type="match status" value="1"/>
</dbReference>
<sequence length="277" mass="33195">MKNHEEIAKKMFTKHMDKTENQIVYMELINEGFTNISYLVVNQQNQKFQVRIGNHQINRNNESLFLKAMADFGGFIYYDNQTGNAIKKWVEGRIPAINECRSEKFMKAFAKSLRSLQKLKISKKMTERDFYCFQKKADFKNLEHIWQKYDEIIRKYQNLPLIASHNDLRPSNLVWDDKKVSFLDFEWGTKNHGYWDLCNFLREIEYPLANLESLISKHFKNLKLDIVLEFLFATTCFAYQWTFFPEPNALILKYRNNVKQLMQEYYAVITKEKPMLN</sequence>
<evidence type="ECO:0000313" key="1">
    <source>
        <dbReference type="EMBL" id="CDN40791.1"/>
    </source>
</evidence>
<dbReference type="Proteomes" id="UP000261764">
    <property type="component" value="Chromosome I"/>
</dbReference>
<dbReference type="AlphaFoldDB" id="A0A292IIN1"/>
<dbReference type="PANTHER" id="PTHR22603:SF66">
    <property type="entry name" value="ETHANOLAMINE KINASE"/>
    <property type="match status" value="1"/>
</dbReference>
<dbReference type="EMBL" id="HG937516">
    <property type="protein sequence ID" value="CDN40791.1"/>
    <property type="molecule type" value="Genomic_DNA"/>
</dbReference>
<dbReference type="GO" id="GO:0006646">
    <property type="term" value="P:phosphatidylethanolamine biosynthetic process"/>
    <property type="evidence" value="ECO:0007669"/>
    <property type="project" value="TreeGrafter"/>
</dbReference>
<dbReference type="GO" id="GO:0004305">
    <property type="term" value="F:ethanolamine kinase activity"/>
    <property type="evidence" value="ECO:0007669"/>
    <property type="project" value="TreeGrafter"/>
</dbReference>
<evidence type="ECO:0008006" key="3">
    <source>
        <dbReference type="Google" id="ProtNLM"/>
    </source>
</evidence>
<dbReference type="Pfam" id="PF01633">
    <property type="entry name" value="Choline_kinase"/>
    <property type="match status" value="1"/>
</dbReference>
<evidence type="ECO:0000313" key="2">
    <source>
        <dbReference type="Proteomes" id="UP000261764"/>
    </source>
</evidence>
<dbReference type="SUPFAM" id="SSF56112">
    <property type="entry name" value="Protein kinase-like (PK-like)"/>
    <property type="match status" value="1"/>
</dbReference>
<proteinExistence type="predicted"/>
<name>A0A292IIN1_9MOLU</name>